<dbReference type="OrthoDB" id="10009301at2759"/>
<name>A0A9W7A3M0_9STRA</name>
<dbReference type="EMBL" id="BRXW01000503">
    <property type="protein sequence ID" value="GMH60745.1"/>
    <property type="molecule type" value="Genomic_DNA"/>
</dbReference>
<evidence type="ECO:0000313" key="1">
    <source>
        <dbReference type="EMBL" id="GMH60745.1"/>
    </source>
</evidence>
<keyword evidence="2" id="KW-1185">Reference proteome</keyword>
<dbReference type="Proteomes" id="UP001165122">
    <property type="component" value="Unassembled WGS sequence"/>
</dbReference>
<gene>
    <name evidence="1" type="ORF">TrLO_g914</name>
</gene>
<evidence type="ECO:0000313" key="2">
    <source>
        <dbReference type="Proteomes" id="UP001165122"/>
    </source>
</evidence>
<dbReference type="AlphaFoldDB" id="A0A9W7A3M0"/>
<proteinExistence type="predicted"/>
<sequence length="138" mass="15060">MVPTLAEVRRMGNMILTKPAPSTFSDAISFAVGRFDIYDDRPYCENGALTIGSTNYCGTSSVPSAGSVTAGQQVTLTSSSYTWALTSGFEICIGDPCVASTSPSDDGSDGNFYYHSEWEKKLEQNKKRLKHYKFKSDV</sequence>
<organism evidence="1 2">
    <name type="scientific">Triparma laevis f. longispina</name>
    <dbReference type="NCBI Taxonomy" id="1714387"/>
    <lineage>
        <taxon>Eukaryota</taxon>
        <taxon>Sar</taxon>
        <taxon>Stramenopiles</taxon>
        <taxon>Ochrophyta</taxon>
        <taxon>Bolidophyceae</taxon>
        <taxon>Parmales</taxon>
        <taxon>Triparmaceae</taxon>
        <taxon>Triparma</taxon>
    </lineage>
</organism>
<protein>
    <submittedName>
        <fullName evidence="1">Uncharacterized protein</fullName>
    </submittedName>
</protein>
<reference evidence="2" key="1">
    <citation type="journal article" date="2023" name="Commun. Biol.">
        <title>Genome analysis of Parmales, the sister group of diatoms, reveals the evolutionary specialization of diatoms from phago-mixotrophs to photoautotrophs.</title>
        <authorList>
            <person name="Ban H."/>
            <person name="Sato S."/>
            <person name="Yoshikawa S."/>
            <person name="Yamada K."/>
            <person name="Nakamura Y."/>
            <person name="Ichinomiya M."/>
            <person name="Sato N."/>
            <person name="Blanc-Mathieu R."/>
            <person name="Endo H."/>
            <person name="Kuwata A."/>
            <person name="Ogata H."/>
        </authorList>
    </citation>
    <scope>NUCLEOTIDE SEQUENCE [LARGE SCALE GENOMIC DNA]</scope>
    <source>
        <strain evidence="2">NIES 3700</strain>
    </source>
</reference>
<comment type="caution">
    <text evidence="1">The sequence shown here is derived from an EMBL/GenBank/DDBJ whole genome shotgun (WGS) entry which is preliminary data.</text>
</comment>
<accession>A0A9W7A3M0</accession>